<protein>
    <submittedName>
        <fullName evidence="2">Uncharacterized protein</fullName>
    </submittedName>
</protein>
<keyword evidence="3" id="KW-1185">Reference proteome</keyword>
<sequence length="240" mass="26069">MRLKSKRIGSHQEEISRRMWGTGRSLSHQVYGSRSGVRRIEVIALLPDPVLSNAKRASKRVPEYVSLAQFDLPNRKSLARAGSVEVAPPVGLPEASPITFRPEVTSFFLCTPYLSARARTAIPVRRVSEGSLCCCRTVRRDEPSTRPGRRPRKAPGQWPAPPDALASVPSTLGSQAGAPTRHCSPQVKGIEREGRASRPSGDPASYAICGFLATVMGNYLTNFLEHARARGLLAFALVTG</sequence>
<accession>A0A4C1Y8F4</accession>
<gene>
    <name evidence="2" type="ORF">EVAR_57992_1</name>
</gene>
<comment type="caution">
    <text evidence="2">The sequence shown here is derived from an EMBL/GenBank/DDBJ whole genome shotgun (WGS) entry which is preliminary data.</text>
</comment>
<proteinExistence type="predicted"/>
<dbReference type="AlphaFoldDB" id="A0A4C1Y8F4"/>
<dbReference type="Proteomes" id="UP000299102">
    <property type="component" value="Unassembled WGS sequence"/>
</dbReference>
<evidence type="ECO:0000256" key="1">
    <source>
        <dbReference type="SAM" id="MobiDB-lite"/>
    </source>
</evidence>
<evidence type="ECO:0000313" key="2">
    <source>
        <dbReference type="EMBL" id="GBP72226.1"/>
    </source>
</evidence>
<organism evidence="2 3">
    <name type="scientific">Eumeta variegata</name>
    <name type="common">Bagworm moth</name>
    <name type="synonym">Eumeta japonica</name>
    <dbReference type="NCBI Taxonomy" id="151549"/>
    <lineage>
        <taxon>Eukaryota</taxon>
        <taxon>Metazoa</taxon>
        <taxon>Ecdysozoa</taxon>
        <taxon>Arthropoda</taxon>
        <taxon>Hexapoda</taxon>
        <taxon>Insecta</taxon>
        <taxon>Pterygota</taxon>
        <taxon>Neoptera</taxon>
        <taxon>Endopterygota</taxon>
        <taxon>Lepidoptera</taxon>
        <taxon>Glossata</taxon>
        <taxon>Ditrysia</taxon>
        <taxon>Tineoidea</taxon>
        <taxon>Psychidae</taxon>
        <taxon>Oiketicinae</taxon>
        <taxon>Eumeta</taxon>
    </lineage>
</organism>
<evidence type="ECO:0000313" key="3">
    <source>
        <dbReference type="Proteomes" id="UP000299102"/>
    </source>
</evidence>
<reference evidence="2 3" key="1">
    <citation type="journal article" date="2019" name="Commun. Biol.">
        <title>The bagworm genome reveals a unique fibroin gene that provides high tensile strength.</title>
        <authorList>
            <person name="Kono N."/>
            <person name="Nakamura H."/>
            <person name="Ohtoshi R."/>
            <person name="Tomita M."/>
            <person name="Numata K."/>
            <person name="Arakawa K."/>
        </authorList>
    </citation>
    <scope>NUCLEOTIDE SEQUENCE [LARGE SCALE GENOMIC DNA]</scope>
</reference>
<name>A0A4C1Y8F4_EUMVA</name>
<feature type="region of interest" description="Disordered" evidence="1">
    <location>
        <begin position="140"/>
        <end position="201"/>
    </location>
</feature>
<dbReference type="EMBL" id="BGZK01001138">
    <property type="protein sequence ID" value="GBP72226.1"/>
    <property type="molecule type" value="Genomic_DNA"/>
</dbReference>